<feature type="region of interest" description="Disordered" evidence="2">
    <location>
        <begin position="1"/>
        <end position="74"/>
    </location>
</feature>
<feature type="compositionally biased region" description="Polar residues" evidence="2">
    <location>
        <begin position="35"/>
        <end position="47"/>
    </location>
</feature>
<protein>
    <recommendedName>
        <fullName evidence="3">C2H2-type domain-containing protein</fullName>
    </recommendedName>
</protein>
<evidence type="ECO:0000313" key="4">
    <source>
        <dbReference type="EMBL" id="KAG7424832.1"/>
    </source>
</evidence>
<dbReference type="InterPro" id="IPR013087">
    <property type="entry name" value="Znf_C2H2_type"/>
</dbReference>
<evidence type="ECO:0000313" key="5">
    <source>
        <dbReference type="Proteomes" id="UP000693942"/>
    </source>
</evidence>
<comment type="caution">
    <text evidence="4">The sequence shown here is derived from an EMBL/GenBank/DDBJ whole genome shotgun (WGS) entry which is preliminary data.</text>
</comment>
<keyword evidence="1" id="KW-0862">Zinc</keyword>
<dbReference type="PROSITE" id="PS00028">
    <property type="entry name" value="ZINC_FINGER_C2H2_1"/>
    <property type="match status" value="2"/>
</dbReference>
<sequence>MIDVYKLRSRPPQFIDPRWTQSGNEGPLPPFDWGCSSTTQPAGQSAQGGEDSRPEHVPEDQDPLINGDSQDGLATSNALPCPECLTLLATKKKYTAHLKTHTRPFKCNVAGCNASFALRKDRDRHTKEQHGSTRWHCNFPGSGIKYEILHLTASVDSRYAIYNETTVV</sequence>
<dbReference type="EMBL" id="JAELUR010000012">
    <property type="protein sequence ID" value="KAG7424832.1"/>
    <property type="molecule type" value="Genomic_DNA"/>
</dbReference>
<evidence type="ECO:0000259" key="3">
    <source>
        <dbReference type="PROSITE" id="PS50157"/>
    </source>
</evidence>
<proteinExistence type="predicted"/>
<organism evidence="4 5">
    <name type="scientific">Fusarium oxysporum f. sp. raphani</name>
    <dbReference type="NCBI Taxonomy" id="96318"/>
    <lineage>
        <taxon>Eukaryota</taxon>
        <taxon>Fungi</taxon>
        <taxon>Dikarya</taxon>
        <taxon>Ascomycota</taxon>
        <taxon>Pezizomycotina</taxon>
        <taxon>Sordariomycetes</taxon>
        <taxon>Hypocreomycetidae</taxon>
        <taxon>Hypocreales</taxon>
        <taxon>Nectriaceae</taxon>
        <taxon>Fusarium</taxon>
        <taxon>Fusarium oxysporum species complex</taxon>
    </lineage>
</organism>
<evidence type="ECO:0000256" key="2">
    <source>
        <dbReference type="SAM" id="MobiDB-lite"/>
    </source>
</evidence>
<keyword evidence="1" id="KW-0479">Metal-binding</keyword>
<dbReference type="PROSITE" id="PS50157">
    <property type="entry name" value="ZINC_FINGER_C2H2_2"/>
    <property type="match status" value="1"/>
</dbReference>
<dbReference type="SMART" id="SM00355">
    <property type="entry name" value="ZnF_C2H2"/>
    <property type="match status" value="2"/>
</dbReference>
<accession>A0A8J5PQI4</accession>
<feature type="compositionally biased region" description="Basic and acidic residues" evidence="2">
    <location>
        <begin position="50"/>
        <end position="59"/>
    </location>
</feature>
<dbReference type="AlphaFoldDB" id="A0A8J5PQI4"/>
<feature type="domain" description="C2H2-type" evidence="3">
    <location>
        <begin position="105"/>
        <end position="135"/>
    </location>
</feature>
<name>A0A8J5PQI4_FUSOX</name>
<keyword evidence="1" id="KW-0863">Zinc-finger</keyword>
<evidence type="ECO:0000256" key="1">
    <source>
        <dbReference type="PROSITE-ProRule" id="PRU00042"/>
    </source>
</evidence>
<gene>
    <name evidence="4" type="ORF">Forpi1262_v013814</name>
</gene>
<reference evidence="4" key="1">
    <citation type="submission" date="2021-04" db="EMBL/GenBank/DDBJ databases">
        <title>First draft genome resource for Brassicaceae pathogens Fusarium oxysporum f. sp. raphani and Fusarium oxysporum f. sp. rapae.</title>
        <authorList>
            <person name="Asai S."/>
        </authorList>
    </citation>
    <scope>NUCLEOTIDE SEQUENCE</scope>
    <source>
        <strain evidence="4">Tf1262</strain>
    </source>
</reference>
<dbReference type="GO" id="GO:0008270">
    <property type="term" value="F:zinc ion binding"/>
    <property type="evidence" value="ECO:0007669"/>
    <property type="project" value="UniProtKB-KW"/>
</dbReference>
<dbReference type="Proteomes" id="UP000693942">
    <property type="component" value="Unassembled WGS sequence"/>
</dbReference>